<evidence type="ECO:0000313" key="10">
    <source>
        <dbReference type="EMBL" id="MZZ16790.1"/>
    </source>
</evidence>
<reference evidence="13" key="2">
    <citation type="submission" date="2015-06" db="EMBL/GenBank/DDBJ databases">
        <authorList>
            <person name="Radhakrishnan Rajesh"/>
            <person name="Underwood Anthony"/>
            <person name="Al-Shahib Ali"/>
        </authorList>
    </citation>
    <scope>NUCLEOTIDE SEQUENCE [LARGE SCALE GENOMIC DNA]</scope>
    <source>
        <strain evidence="13">P19_London_7_VIM_2_05_10</strain>
    </source>
</reference>
<evidence type="ECO:0000313" key="11">
    <source>
        <dbReference type="EMBL" id="OTI62529.1"/>
    </source>
</evidence>
<evidence type="ECO:0000256" key="2">
    <source>
        <dbReference type="ARBA" id="ARBA00022475"/>
    </source>
</evidence>
<reference evidence="11 14" key="3">
    <citation type="submission" date="2017-05" db="EMBL/GenBank/DDBJ databases">
        <authorList>
            <person name="Song R."/>
            <person name="Chenine A.L."/>
            <person name="Ruprecht R.M."/>
        </authorList>
    </citation>
    <scope>NUCLEOTIDE SEQUENCE [LARGE SCALE GENOMIC DNA]</scope>
    <source>
        <strain evidence="11 14">S567_C10_BS</strain>
    </source>
</reference>
<dbReference type="Proteomes" id="UP000644192">
    <property type="component" value="Unassembled WGS sequence"/>
</dbReference>
<dbReference type="EMBL" id="NFFZ01000005">
    <property type="protein sequence ID" value="OTI62529.1"/>
    <property type="molecule type" value="Genomic_DNA"/>
</dbReference>
<dbReference type="PANTHER" id="PTHR39583">
    <property type="entry name" value="TYPE II SECRETION SYSTEM PROTEIN J-RELATED"/>
    <property type="match status" value="1"/>
</dbReference>
<dbReference type="SUPFAM" id="SSF54523">
    <property type="entry name" value="Pili subunits"/>
    <property type="match status" value="2"/>
</dbReference>
<dbReference type="Proteomes" id="UP000284767">
    <property type="component" value="Unassembled WGS sequence"/>
</dbReference>
<reference evidence="10" key="6">
    <citation type="submission" date="2020-01" db="EMBL/GenBank/DDBJ databases">
        <title>Bacteria Cultured from War Wounds Associated with the Conflict in Eastern Ukraine.</title>
        <authorList>
            <person name="Snesrud E."/>
            <person name="Galac M.R."/>
            <person name="Mc Gann P."/>
            <person name="Valentine K."/>
            <person name="Viacheslav K."/>
        </authorList>
    </citation>
    <scope>NUCLEOTIDE SEQUENCE</scope>
    <source>
        <strain evidence="10">VNMU148</strain>
    </source>
</reference>
<evidence type="ECO:0000256" key="7">
    <source>
        <dbReference type="ARBA" id="ARBA00023136"/>
    </source>
</evidence>
<accession>A0A0C7CT80</accession>
<dbReference type="PROSITE" id="PS00409">
    <property type="entry name" value="PROKAR_NTER_METHYL"/>
    <property type="match status" value="1"/>
</dbReference>
<dbReference type="Proteomes" id="UP000045039">
    <property type="component" value="Unassembled WGS sequence"/>
</dbReference>
<dbReference type="Proteomes" id="UP000194857">
    <property type="component" value="Unassembled WGS sequence"/>
</dbReference>
<dbReference type="InterPro" id="IPR012902">
    <property type="entry name" value="N_methyl_site"/>
</dbReference>
<evidence type="ECO:0000313" key="15">
    <source>
        <dbReference type="Proteomes" id="UP000284767"/>
    </source>
</evidence>
<reference evidence="12 15" key="5">
    <citation type="submission" date="2019-01" db="EMBL/GenBank/DDBJ databases">
        <title>The Pseudomonas aeruginosa pan-genome provides new insights on its population structure, horizontal gene transfer and pathogenicity.</title>
        <authorList>
            <person name="Freschi L."/>
            <person name="Vincent A.T."/>
            <person name="Jeukens J."/>
            <person name="Emond-Rheault J.-G."/>
            <person name="Kukavica-Ibrulj I."/>
            <person name="Dupont M.-J."/>
            <person name="Charette S.J."/>
            <person name="Boyle B."/>
            <person name="Levesque R.C."/>
        </authorList>
    </citation>
    <scope>NUCLEOTIDE SEQUENCE [LARGE SCALE GENOMIC DNA]</scope>
    <source>
        <strain evidence="12 15">PA-W36</strain>
    </source>
</reference>
<dbReference type="AlphaFoldDB" id="A0A0C7CT80"/>
<reference evidence="12 15" key="4">
    <citation type="submission" date="2017-08" db="EMBL/GenBank/DDBJ databases">
        <authorList>
            <person name="Feschi L."/>
            <person name="Jeukens J."/>
            <person name="Emond-Rheault J.-G."/>
            <person name="Kukavica-Ibrulj I."/>
            <person name="Boyle B."/>
            <person name="Levesque R.C."/>
        </authorList>
    </citation>
    <scope>NUCLEOTIDE SEQUENCE [LARGE SCALE GENOMIC DNA]</scope>
    <source>
        <strain evidence="12 15">PA-W36</strain>
    </source>
</reference>
<dbReference type="InterPro" id="IPR051621">
    <property type="entry name" value="T2SS_protein_J"/>
</dbReference>
<evidence type="ECO:0000256" key="6">
    <source>
        <dbReference type="ARBA" id="ARBA00022989"/>
    </source>
</evidence>
<evidence type="ECO:0000313" key="12">
    <source>
        <dbReference type="EMBL" id="RPM16851.1"/>
    </source>
</evidence>
<dbReference type="EMBL" id="CVVU01000228">
    <property type="protein sequence ID" value="CRP55328.1"/>
    <property type="molecule type" value="Genomic_DNA"/>
</dbReference>
<proteinExistence type="predicted"/>
<name>A0A0C7CT80_PSEAI</name>
<evidence type="ECO:0000256" key="1">
    <source>
        <dbReference type="ARBA" id="ARBA00004377"/>
    </source>
</evidence>
<keyword evidence="5 8" id="KW-0812">Transmembrane</keyword>
<dbReference type="NCBIfam" id="TIGR02532">
    <property type="entry name" value="IV_pilin_GFxxxE"/>
    <property type="match status" value="1"/>
</dbReference>
<keyword evidence="4" id="KW-0997">Cell inner membrane</keyword>
<keyword evidence="6 8" id="KW-1133">Transmembrane helix</keyword>
<protein>
    <submittedName>
        <fullName evidence="10">Prepilin-type N-terminal cleavage/methylation domain-containing protein</fullName>
    </submittedName>
    <submittedName>
        <fullName evidence="9 11">Pseudopilin</fullName>
    </submittedName>
</protein>
<feature type="transmembrane region" description="Helical" evidence="8">
    <location>
        <begin position="16"/>
        <end position="37"/>
    </location>
</feature>
<dbReference type="InterPro" id="IPR045584">
    <property type="entry name" value="Pilin-like"/>
</dbReference>
<evidence type="ECO:0000256" key="8">
    <source>
        <dbReference type="SAM" id="Phobius"/>
    </source>
</evidence>
<dbReference type="Pfam" id="PF07963">
    <property type="entry name" value="N_methyl"/>
    <property type="match status" value="1"/>
</dbReference>
<dbReference type="EMBL" id="WXZT01000034">
    <property type="protein sequence ID" value="MZZ16790.1"/>
    <property type="molecule type" value="Genomic_DNA"/>
</dbReference>
<evidence type="ECO:0000256" key="4">
    <source>
        <dbReference type="ARBA" id="ARBA00022519"/>
    </source>
</evidence>
<dbReference type="PANTHER" id="PTHR39583:SF2">
    <property type="entry name" value="TYPE II SECRETION SYSTEM PROTEIN J"/>
    <property type="match status" value="1"/>
</dbReference>
<dbReference type="GO" id="GO:0015628">
    <property type="term" value="P:protein secretion by the type II secretion system"/>
    <property type="evidence" value="ECO:0007669"/>
    <property type="project" value="TreeGrafter"/>
</dbReference>
<evidence type="ECO:0000256" key="3">
    <source>
        <dbReference type="ARBA" id="ARBA00022481"/>
    </source>
</evidence>
<evidence type="ECO:0000313" key="9">
    <source>
        <dbReference type="EMBL" id="CRP55328.1"/>
    </source>
</evidence>
<keyword evidence="3" id="KW-0488">Methylation</keyword>
<keyword evidence="2" id="KW-1003">Cell membrane</keyword>
<reference evidence="9" key="1">
    <citation type="submission" date="2015-06" db="EMBL/GenBank/DDBJ databases">
        <authorList>
            <person name="Radhakrishnan R."/>
            <person name="Underwood A."/>
            <person name="Al-Shahib A."/>
        </authorList>
    </citation>
    <scope>NUCLEOTIDE SEQUENCE</scope>
    <source>
        <strain evidence="9">P19_London_7_VIM_2_05_10</strain>
    </source>
</reference>
<organism evidence="11 14">
    <name type="scientific">Pseudomonas aeruginosa</name>
    <dbReference type="NCBI Taxonomy" id="287"/>
    <lineage>
        <taxon>Bacteria</taxon>
        <taxon>Pseudomonadati</taxon>
        <taxon>Pseudomonadota</taxon>
        <taxon>Gammaproteobacteria</taxon>
        <taxon>Pseudomonadales</taxon>
        <taxon>Pseudomonadaceae</taxon>
        <taxon>Pseudomonas</taxon>
    </lineage>
</organism>
<evidence type="ECO:0000313" key="14">
    <source>
        <dbReference type="Proteomes" id="UP000194857"/>
    </source>
</evidence>
<comment type="caution">
    <text evidence="11">The sequence shown here is derived from an EMBL/GenBank/DDBJ whole genome shotgun (WGS) entry which is preliminary data.</text>
</comment>
<evidence type="ECO:0000313" key="13">
    <source>
        <dbReference type="Proteomes" id="UP000045039"/>
    </source>
</evidence>
<evidence type="ECO:0000256" key="5">
    <source>
        <dbReference type="ARBA" id="ARBA00022692"/>
    </source>
</evidence>
<dbReference type="GO" id="GO:0005886">
    <property type="term" value="C:plasma membrane"/>
    <property type="evidence" value="ECO:0007669"/>
    <property type="project" value="UniProtKB-SubCell"/>
</dbReference>
<dbReference type="EMBL" id="NSNE01000006">
    <property type="protein sequence ID" value="RPM16851.1"/>
    <property type="molecule type" value="Genomic_DNA"/>
</dbReference>
<comment type="subcellular location">
    <subcellularLocation>
        <location evidence="1">Cell inner membrane</location>
        <topology evidence="1">Single-pass membrane protein</topology>
    </subcellularLocation>
</comment>
<keyword evidence="7 8" id="KW-0472">Membrane</keyword>
<gene>
    <name evidence="11" type="ORF">CAZ10_13280</name>
    <name evidence="10" type="ORF">GUL26_31470</name>
    <name evidence="12" type="ORF">IPC1295_11790</name>
    <name evidence="9" type="ORF">PAERUG_P19_London_7_VIM_2_05_10_04812</name>
</gene>
<dbReference type="RefSeq" id="WP_003120814.1">
    <property type="nucleotide sequence ID" value="NZ_BAABSN010000021.1"/>
</dbReference>
<sequence>MSGYAERATTRRRQAGFTLIEVMVAIMLMAIVSLMAWRGLDSIARASAHLEDSTEQGAALLRALNQLERDIALHSAIREETGLPSGDEPIRAGDSLPPGLALKRLSEIPLRLDIVRASTEPGAPLQRVRWWRQGKVLYRAASPSGDRLPLPPLAERVAVLDDVSRFEIRAWVPGKGWTRLPARSKVRASGLEISLARVTRNGVERYRRVVALQ</sequence>